<dbReference type="Gene3D" id="3.30.70.20">
    <property type="match status" value="1"/>
</dbReference>
<dbReference type="InterPro" id="IPR050572">
    <property type="entry name" value="Fe-S_Ferredoxin"/>
</dbReference>
<evidence type="ECO:0000313" key="11">
    <source>
        <dbReference type="Proteomes" id="UP000611629"/>
    </source>
</evidence>
<dbReference type="GO" id="GO:0016651">
    <property type="term" value="F:oxidoreductase activity, acting on NAD(P)H"/>
    <property type="evidence" value="ECO:0007669"/>
    <property type="project" value="UniProtKB-ARBA"/>
</dbReference>
<evidence type="ECO:0000259" key="8">
    <source>
        <dbReference type="PROSITE" id="PS50902"/>
    </source>
</evidence>
<dbReference type="EMBL" id="JACBNQ010000007">
    <property type="protein sequence ID" value="NYB74098.1"/>
    <property type="molecule type" value="Genomic_DNA"/>
</dbReference>
<evidence type="ECO:0000256" key="3">
    <source>
        <dbReference type="ARBA" id="ARBA00022723"/>
    </source>
</evidence>
<organism evidence="10 11">
    <name type="scientific">Sedimentibacter hydroxybenzoicus DSM 7310</name>
    <dbReference type="NCBI Taxonomy" id="1123245"/>
    <lineage>
        <taxon>Bacteria</taxon>
        <taxon>Bacillati</taxon>
        <taxon>Bacillota</taxon>
        <taxon>Tissierellia</taxon>
        <taxon>Sedimentibacter</taxon>
    </lineage>
</organism>
<evidence type="ECO:0000256" key="6">
    <source>
        <dbReference type="ARBA" id="ARBA00023004"/>
    </source>
</evidence>
<dbReference type="GO" id="GO:0010181">
    <property type="term" value="F:FMN binding"/>
    <property type="evidence" value="ECO:0007669"/>
    <property type="project" value="InterPro"/>
</dbReference>
<keyword evidence="3" id="KW-0479">Metal-binding</keyword>
<evidence type="ECO:0000256" key="1">
    <source>
        <dbReference type="ARBA" id="ARBA00022448"/>
    </source>
</evidence>
<dbReference type="InterPro" id="IPR047964">
    <property type="entry name" value="EFR1-like"/>
</dbReference>
<dbReference type="GO" id="GO:0046872">
    <property type="term" value="F:metal ion binding"/>
    <property type="evidence" value="ECO:0007669"/>
    <property type="project" value="UniProtKB-KW"/>
</dbReference>
<name>A0A974BJ93_SEDHY</name>
<keyword evidence="5" id="KW-0249">Electron transport</keyword>
<comment type="caution">
    <text evidence="10">The sequence shown here is derived from an EMBL/GenBank/DDBJ whole genome shotgun (WGS) entry which is preliminary data.</text>
</comment>
<dbReference type="GO" id="GO:0051539">
    <property type="term" value="F:4 iron, 4 sulfur cluster binding"/>
    <property type="evidence" value="ECO:0007669"/>
    <property type="project" value="UniProtKB-KW"/>
</dbReference>
<keyword evidence="6" id="KW-0408">Iron</keyword>
<keyword evidence="7" id="KW-0411">Iron-sulfur</keyword>
<sequence length="262" mass="29807">MIRNLNLLYFSATDTTKKVIKSIAKGFNEDAKEYDITLPENRMNSLNFKENEIIIIGVPVYAGRVPEFLSEYFLEKIHGNNTYAVFIVVYGNRAYDDALLELKDIFENNGFIGVAGGAFIGEHSYTERLATGRPDDGDLNIAYKFGKDISEKINNIGTFTQKLKVKGNYPYRKGMVYEPVMIDTDESCINCGICSMHCPTGAIDKYDNKSIDIFKCIRCCSCIKRCPVNAKDINYDPHKKFLIEFISKYSSVRQEPELFSTY</sequence>
<evidence type="ECO:0000256" key="2">
    <source>
        <dbReference type="ARBA" id="ARBA00022485"/>
    </source>
</evidence>
<feature type="domain" description="Flavodoxin-like" evidence="8">
    <location>
        <begin position="5"/>
        <end position="150"/>
    </location>
</feature>
<dbReference type="SUPFAM" id="SSF54862">
    <property type="entry name" value="4Fe-4S ferredoxins"/>
    <property type="match status" value="1"/>
</dbReference>
<dbReference type="RefSeq" id="WP_179237789.1">
    <property type="nucleotide sequence ID" value="NZ_JACBNQ010000007.1"/>
</dbReference>
<dbReference type="SUPFAM" id="SSF52218">
    <property type="entry name" value="Flavoproteins"/>
    <property type="match status" value="1"/>
</dbReference>
<dbReference type="InterPro" id="IPR026816">
    <property type="entry name" value="Flavodoxin_dom"/>
</dbReference>
<feature type="domain" description="4Fe-4S ferredoxin-type" evidence="9">
    <location>
        <begin position="210"/>
        <end position="236"/>
    </location>
</feature>
<evidence type="ECO:0000256" key="5">
    <source>
        <dbReference type="ARBA" id="ARBA00022982"/>
    </source>
</evidence>
<dbReference type="Proteomes" id="UP000611629">
    <property type="component" value="Unassembled WGS sequence"/>
</dbReference>
<protein>
    <submittedName>
        <fullName evidence="10">4Fe-4S binding protein</fullName>
    </submittedName>
</protein>
<evidence type="ECO:0000256" key="7">
    <source>
        <dbReference type="ARBA" id="ARBA00023014"/>
    </source>
</evidence>
<proteinExistence type="predicted"/>
<keyword evidence="4" id="KW-0677">Repeat</keyword>
<dbReference type="Pfam" id="PF13237">
    <property type="entry name" value="Fer4_10"/>
    <property type="match status" value="1"/>
</dbReference>
<dbReference type="InterPro" id="IPR029039">
    <property type="entry name" value="Flavoprotein-like_sf"/>
</dbReference>
<accession>A0A974BJ93</accession>
<keyword evidence="2" id="KW-0004">4Fe-4S</keyword>
<dbReference type="Gene3D" id="3.40.50.360">
    <property type="match status" value="1"/>
</dbReference>
<dbReference type="AlphaFoldDB" id="A0A974BJ93"/>
<dbReference type="PANTHER" id="PTHR43687">
    <property type="entry name" value="ADENYLYLSULFATE REDUCTASE, BETA SUBUNIT"/>
    <property type="match status" value="1"/>
</dbReference>
<evidence type="ECO:0000259" key="9">
    <source>
        <dbReference type="PROSITE" id="PS51379"/>
    </source>
</evidence>
<gene>
    <name evidence="10" type="ORF">HZF24_08075</name>
</gene>
<dbReference type="PROSITE" id="PS00198">
    <property type="entry name" value="4FE4S_FER_1"/>
    <property type="match status" value="1"/>
</dbReference>
<dbReference type="Pfam" id="PF12724">
    <property type="entry name" value="Flavodoxin_5"/>
    <property type="match status" value="1"/>
</dbReference>
<keyword evidence="11" id="KW-1185">Reference proteome</keyword>
<feature type="domain" description="4Fe-4S ferredoxin-type" evidence="9">
    <location>
        <begin position="178"/>
        <end position="208"/>
    </location>
</feature>
<dbReference type="PANTHER" id="PTHR43687:SF6">
    <property type="entry name" value="L-ASPARTATE SEMIALDEHYDE SULFURTRANSFERASE IRON-SULFUR SUBUNIT"/>
    <property type="match status" value="1"/>
</dbReference>
<keyword evidence="1" id="KW-0813">Transport</keyword>
<evidence type="ECO:0000313" key="10">
    <source>
        <dbReference type="EMBL" id="NYB74098.1"/>
    </source>
</evidence>
<dbReference type="PROSITE" id="PS51379">
    <property type="entry name" value="4FE4S_FER_2"/>
    <property type="match status" value="2"/>
</dbReference>
<dbReference type="InterPro" id="IPR008254">
    <property type="entry name" value="Flavodoxin/NO_synth"/>
</dbReference>
<evidence type="ECO:0000256" key="4">
    <source>
        <dbReference type="ARBA" id="ARBA00022737"/>
    </source>
</evidence>
<dbReference type="NCBIfam" id="NF038196">
    <property type="entry name" value="ferrodoxin_EFR1"/>
    <property type="match status" value="1"/>
</dbReference>
<reference evidence="10" key="1">
    <citation type="submission" date="2020-07" db="EMBL/GenBank/DDBJ databases">
        <title>Genomic analysis of a strain of Sedimentibacter Hydroxybenzoicus DSM7310.</title>
        <authorList>
            <person name="Ma S."/>
        </authorList>
    </citation>
    <scope>NUCLEOTIDE SEQUENCE</scope>
    <source>
        <strain evidence="10">DSM 7310</strain>
    </source>
</reference>
<dbReference type="InterPro" id="IPR017896">
    <property type="entry name" value="4Fe4S_Fe-S-bd"/>
</dbReference>
<dbReference type="InterPro" id="IPR017900">
    <property type="entry name" value="4Fe4S_Fe_S_CS"/>
</dbReference>
<dbReference type="PROSITE" id="PS50902">
    <property type="entry name" value="FLAVODOXIN_LIKE"/>
    <property type="match status" value="1"/>
</dbReference>